<dbReference type="Gene3D" id="3.30.70.1430">
    <property type="entry name" value="Multidrug efflux transporter AcrB pore domain"/>
    <property type="match status" value="1"/>
</dbReference>
<evidence type="ECO:0000256" key="1">
    <source>
        <dbReference type="SAM" id="Phobius"/>
    </source>
</evidence>
<dbReference type="PANTHER" id="PTHR32063:SF24">
    <property type="entry name" value="CATION EFFLUX SYSTEM (ACRB_ACRD_ACRF FAMILY)"/>
    <property type="match status" value="1"/>
</dbReference>
<gene>
    <name evidence="2" type="ORF">B1A_17077</name>
</gene>
<reference evidence="2" key="1">
    <citation type="submission" date="2013-08" db="EMBL/GenBank/DDBJ databases">
        <authorList>
            <person name="Mendez C."/>
            <person name="Richter M."/>
            <person name="Ferrer M."/>
            <person name="Sanchez J."/>
        </authorList>
    </citation>
    <scope>NUCLEOTIDE SEQUENCE</scope>
</reference>
<dbReference type="Gene3D" id="1.20.1640.10">
    <property type="entry name" value="Multidrug efflux transporter AcrB transmembrane domain"/>
    <property type="match status" value="1"/>
</dbReference>
<dbReference type="InterPro" id="IPR027463">
    <property type="entry name" value="AcrB_DN_DC_subdom"/>
</dbReference>
<feature type="transmembrane region" description="Helical" evidence="1">
    <location>
        <begin position="453"/>
        <end position="471"/>
    </location>
</feature>
<dbReference type="Pfam" id="PF00873">
    <property type="entry name" value="ACR_tran"/>
    <property type="match status" value="1"/>
</dbReference>
<dbReference type="Gene3D" id="3.30.2090.10">
    <property type="entry name" value="Multidrug efflux transporter AcrB TolC docking domain, DN and DC subdomains"/>
    <property type="match status" value="1"/>
</dbReference>
<dbReference type="SUPFAM" id="SSF82714">
    <property type="entry name" value="Multidrug efflux transporter AcrB TolC docking domain, DN and DC subdomains"/>
    <property type="match status" value="1"/>
</dbReference>
<organism evidence="2">
    <name type="scientific">mine drainage metagenome</name>
    <dbReference type="NCBI Taxonomy" id="410659"/>
    <lineage>
        <taxon>unclassified sequences</taxon>
        <taxon>metagenomes</taxon>
        <taxon>ecological metagenomes</taxon>
    </lineage>
</organism>
<reference evidence="2" key="2">
    <citation type="journal article" date="2014" name="ISME J.">
        <title>Microbial stratification in low pH oxic and suboxic macroscopic growths along an acid mine drainage.</title>
        <authorList>
            <person name="Mendez-Garcia C."/>
            <person name="Mesa V."/>
            <person name="Sprenger R.R."/>
            <person name="Richter M."/>
            <person name="Diez M.S."/>
            <person name="Solano J."/>
            <person name="Bargiela R."/>
            <person name="Golyshina O.V."/>
            <person name="Manteca A."/>
            <person name="Ramos J.L."/>
            <person name="Gallego J.R."/>
            <person name="Llorente I."/>
            <person name="Martins Dos Santos V.A."/>
            <person name="Jensen O.N."/>
            <person name="Pelaez A.I."/>
            <person name="Sanchez J."/>
            <person name="Ferrer M."/>
        </authorList>
    </citation>
    <scope>NUCLEOTIDE SEQUENCE</scope>
</reference>
<protein>
    <submittedName>
        <fullName evidence="2">AcrB/AcrD/AcrF family protein</fullName>
    </submittedName>
</protein>
<dbReference type="InterPro" id="IPR001036">
    <property type="entry name" value="Acrflvin-R"/>
</dbReference>
<keyword evidence="1" id="KW-1133">Transmembrane helix</keyword>
<dbReference type="SUPFAM" id="SSF82693">
    <property type="entry name" value="Multidrug efflux transporter AcrB pore domain, PN1, PN2, PC1 and PC2 subdomains"/>
    <property type="match status" value="2"/>
</dbReference>
<feature type="transmembrane region" description="Helical" evidence="1">
    <location>
        <begin position="408"/>
        <end position="433"/>
    </location>
</feature>
<feature type="non-terminal residue" evidence="2">
    <location>
        <position position="472"/>
    </location>
</feature>
<dbReference type="EMBL" id="AUZX01012551">
    <property type="protein sequence ID" value="EQD38918.1"/>
    <property type="molecule type" value="Genomic_DNA"/>
</dbReference>
<accession>T0Z0U1</accession>
<keyword evidence="1" id="KW-0812">Transmembrane</keyword>
<name>T0Z0U1_9ZZZZ</name>
<evidence type="ECO:0000313" key="2">
    <source>
        <dbReference type="EMBL" id="EQD38918.1"/>
    </source>
</evidence>
<dbReference type="AlphaFoldDB" id="T0Z0U1"/>
<keyword evidence="1" id="KW-0472">Membrane</keyword>
<dbReference type="SUPFAM" id="SSF82866">
    <property type="entry name" value="Multidrug efflux transporter AcrB transmembrane domain"/>
    <property type="match status" value="1"/>
</dbReference>
<dbReference type="Gene3D" id="3.30.70.1320">
    <property type="entry name" value="Multidrug efflux transporter AcrB pore domain like"/>
    <property type="match status" value="1"/>
</dbReference>
<sequence>MMVILGVYAYIAIPVRMIPRVPSPNVGVVTQYPGMSAEDMQRYITNPLEKRIQIVGGVNYILGTSQAGYSKIVVYFNYNVDLKKKWLQMQALLNEISNELPKAGPNTTKPRLVHVNNQNGPAIQFAITRPGMSPTALKSMVDNIILTQFQQQPGVLSAYTFGGDTRQFVVDVDRNKLAAYDLNILAIRKAIDAANVDHGGGPLIQGSHRIDVEIDQGLNGGLKTLRRLENLPVGHQGSRIIYLRNVAHIKDTHAPLYGNFYFNGKPAIWLGVQGEGKGNYLKLTQDAKKLARRLERQYPGLKLQVAFDQSFYIHLNDVNAMDEFIKAVLLASLVILLFLGELGGTVIAAAILPSAVAFGFFLVYSIGVQRDFGIMMGLVFVVGKLLDDSIVVVEVVRRYIERGLHPKVAAVVGAEHVQNAVLAATLTFAVMLYPMTRLTGDMGAGFHSMTIPMITSIIGSYILAMTITPLMA</sequence>
<dbReference type="PANTHER" id="PTHR32063">
    <property type="match status" value="1"/>
</dbReference>
<dbReference type="GO" id="GO:0005886">
    <property type="term" value="C:plasma membrane"/>
    <property type="evidence" value="ECO:0007669"/>
    <property type="project" value="TreeGrafter"/>
</dbReference>
<comment type="caution">
    <text evidence="2">The sequence shown here is derived from an EMBL/GenBank/DDBJ whole genome shotgun (WGS) entry which is preliminary data.</text>
</comment>
<feature type="transmembrane region" description="Helical" evidence="1">
    <location>
        <begin position="347"/>
        <end position="366"/>
    </location>
</feature>
<proteinExistence type="predicted"/>
<dbReference type="GO" id="GO:0042910">
    <property type="term" value="F:xenobiotic transmembrane transporter activity"/>
    <property type="evidence" value="ECO:0007669"/>
    <property type="project" value="TreeGrafter"/>
</dbReference>
<dbReference type="PRINTS" id="PR00702">
    <property type="entry name" value="ACRIFLAVINRP"/>
</dbReference>